<evidence type="ECO:0000313" key="8">
    <source>
        <dbReference type="EMBL" id="TLD02394.1"/>
    </source>
</evidence>
<comment type="caution">
    <text evidence="8">The sequence shown here is derived from an EMBL/GenBank/DDBJ whole genome shotgun (WGS) entry which is preliminary data.</text>
</comment>
<feature type="coiled-coil region" evidence="5">
    <location>
        <begin position="380"/>
        <end position="407"/>
    </location>
</feature>
<dbReference type="EC" id="2.7.13.3" evidence="8"/>
<evidence type="ECO:0000259" key="7">
    <source>
        <dbReference type="PROSITE" id="PS50885"/>
    </source>
</evidence>
<name>A0A4U8QCW2_9FIRM</name>
<dbReference type="InterPro" id="IPR050640">
    <property type="entry name" value="Bact_2-comp_sensor_kinase"/>
</dbReference>
<dbReference type="PANTHER" id="PTHR34220">
    <property type="entry name" value="SENSOR HISTIDINE KINASE YPDA"/>
    <property type="match status" value="1"/>
</dbReference>
<dbReference type="InterPro" id="IPR010559">
    <property type="entry name" value="Sig_transdc_His_kin_internal"/>
</dbReference>
<proteinExistence type="predicted"/>
<organism evidence="8 9">
    <name type="scientific">Robinsoniella peoriensis</name>
    <dbReference type="NCBI Taxonomy" id="180332"/>
    <lineage>
        <taxon>Bacteria</taxon>
        <taxon>Bacillati</taxon>
        <taxon>Bacillota</taxon>
        <taxon>Clostridia</taxon>
        <taxon>Lachnospirales</taxon>
        <taxon>Lachnospiraceae</taxon>
        <taxon>Robinsoniella</taxon>
    </lineage>
</organism>
<dbReference type="AlphaFoldDB" id="A0A4U8QCW2"/>
<keyword evidence="6" id="KW-0472">Membrane</keyword>
<evidence type="ECO:0000313" key="9">
    <source>
        <dbReference type="Proteomes" id="UP000306509"/>
    </source>
</evidence>
<dbReference type="STRING" id="180332.GCA_000797495_01229"/>
<feature type="domain" description="HAMP" evidence="7">
    <location>
        <begin position="333"/>
        <end position="385"/>
    </location>
</feature>
<keyword evidence="4 8" id="KW-0418">Kinase</keyword>
<keyword evidence="5" id="KW-0175">Coiled coil</keyword>
<dbReference type="SUPFAM" id="SSF158472">
    <property type="entry name" value="HAMP domain-like"/>
    <property type="match status" value="1"/>
</dbReference>
<keyword evidence="9" id="KW-1185">Reference proteome</keyword>
<comment type="subcellular location">
    <subcellularLocation>
        <location evidence="1">Membrane</location>
    </subcellularLocation>
</comment>
<evidence type="ECO:0000256" key="4">
    <source>
        <dbReference type="ARBA" id="ARBA00022777"/>
    </source>
</evidence>
<keyword evidence="3 8" id="KW-0808">Transferase</keyword>
<dbReference type="Gene3D" id="6.10.340.10">
    <property type="match status" value="1"/>
</dbReference>
<dbReference type="SUPFAM" id="SSF55874">
    <property type="entry name" value="ATPase domain of HSP90 chaperone/DNA topoisomerase II/histidine kinase"/>
    <property type="match status" value="1"/>
</dbReference>
<sequence length="613" mass="70436">MLKKIIVRYNNWTLGRKLLFGFLFGSIIPILSIQLIGYYVNKNIVTEKVDQLMVSNLTQISERVHLNMETYSSLLYQLYTDEQLTESIKTLMDITDSQKAFAYNRAYNCLKQYNNDNLGIRCISLVCADGSSVVADFQTDSAIDNLWRGYPDLRTTKPYIDCIDEPSMVITPTMKFQENGTEGYYFHMSKRVFDFDHLEQGSIATIIMSIDERILEEICNKPEDSANQELSQHSLNFILDENRQVITYPDESFVTLKMNPRLTVAEFVKVTGYLRDKKTAINEYRDPQTGWVFYNVYDKDYMLKDLVNTQKIFLLVGVAAVIFVTCIISYTVYMLNRSVRSVLKGIGQVQQGHLDVVIPEDTQDEIGLIARNFNTMTVKVKELVTTVKEAQNSQKNAEIRALEAQINPHFLYNTLDSINWMAIEKGEYEISTMLRNLGVILRYSVNKSNQRVSIWEMSDWLHKYISLQKMRFNDAFTYNLQIDKNTEKVKVYKLLLQPFVENSIIHGFDGMMAGGLLRIECSLSDDGKGVVFIIEDNGVGMPESKVQEFNDPKRAIIDDGRSIGLNNAFSRMYMYYGNKASWTISSLKGLGTVITLRLPVIDEMRKENEDINS</sequence>
<evidence type="ECO:0000256" key="2">
    <source>
        <dbReference type="ARBA" id="ARBA00022553"/>
    </source>
</evidence>
<dbReference type="InterPro" id="IPR003660">
    <property type="entry name" value="HAMP_dom"/>
</dbReference>
<evidence type="ECO:0000256" key="1">
    <source>
        <dbReference type="ARBA" id="ARBA00004370"/>
    </source>
</evidence>
<keyword evidence="6" id="KW-1133">Transmembrane helix</keyword>
<reference evidence="8 9" key="1">
    <citation type="journal article" date="2019" name="Anaerobe">
        <title>Detection of Robinsoniella peoriensis in multiple bone samples of a trauma patient.</title>
        <authorList>
            <person name="Schrottner P."/>
            <person name="Hartwich K."/>
            <person name="Bunk B."/>
            <person name="Schober I."/>
            <person name="Helbig S."/>
            <person name="Rudolph W.W."/>
            <person name="Gunzer F."/>
        </authorList>
    </citation>
    <scope>NUCLEOTIDE SEQUENCE [LARGE SCALE GENOMIC DNA]</scope>
    <source>
        <strain evidence="8 9">DSM 106044</strain>
    </source>
</reference>
<feature type="transmembrane region" description="Helical" evidence="6">
    <location>
        <begin position="312"/>
        <end position="335"/>
    </location>
</feature>
<dbReference type="GO" id="GO:0000155">
    <property type="term" value="F:phosphorelay sensor kinase activity"/>
    <property type="evidence" value="ECO:0007669"/>
    <property type="project" value="InterPro"/>
</dbReference>
<evidence type="ECO:0000256" key="3">
    <source>
        <dbReference type="ARBA" id="ARBA00022679"/>
    </source>
</evidence>
<dbReference type="Pfam" id="PF06580">
    <property type="entry name" value="His_kinase"/>
    <property type="match status" value="1"/>
</dbReference>
<evidence type="ECO:0000256" key="5">
    <source>
        <dbReference type="SAM" id="Coils"/>
    </source>
</evidence>
<dbReference type="Gene3D" id="3.30.565.10">
    <property type="entry name" value="Histidine kinase-like ATPase, C-terminal domain"/>
    <property type="match status" value="1"/>
</dbReference>
<dbReference type="Pfam" id="PF00672">
    <property type="entry name" value="HAMP"/>
    <property type="match status" value="1"/>
</dbReference>
<dbReference type="SMART" id="SM00304">
    <property type="entry name" value="HAMP"/>
    <property type="match status" value="1"/>
</dbReference>
<dbReference type="PROSITE" id="PS50885">
    <property type="entry name" value="HAMP"/>
    <property type="match status" value="1"/>
</dbReference>
<accession>A0A4U8QCW2</accession>
<dbReference type="Proteomes" id="UP000306509">
    <property type="component" value="Unassembled WGS sequence"/>
</dbReference>
<feature type="transmembrane region" description="Helical" evidence="6">
    <location>
        <begin position="20"/>
        <end position="40"/>
    </location>
</feature>
<evidence type="ECO:0000256" key="6">
    <source>
        <dbReference type="SAM" id="Phobius"/>
    </source>
</evidence>
<keyword evidence="2" id="KW-0597">Phosphoprotein</keyword>
<dbReference type="InterPro" id="IPR003594">
    <property type="entry name" value="HATPase_dom"/>
</dbReference>
<dbReference type="PANTHER" id="PTHR34220:SF7">
    <property type="entry name" value="SENSOR HISTIDINE KINASE YPDA"/>
    <property type="match status" value="1"/>
</dbReference>
<protein>
    <submittedName>
        <fullName evidence="8">Putative sensor-like histidine kinase</fullName>
        <ecNumber evidence="8">2.7.13.3</ecNumber>
    </submittedName>
</protein>
<dbReference type="GO" id="GO:0016020">
    <property type="term" value="C:membrane"/>
    <property type="evidence" value="ECO:0007669"/>
    <property type="project" value="UniProtKB-SubCell"/>
</dbReference>
<dbReference type="RefSeq" id="WP_027295267.1">
    <property type="nucleotide sequence ID" value="NZ_QGQD01000017.1"/>
</dbReference>
<keyword evidence="6" id="KW-0812">Transmembrane</keyword>
<dbReference type="EMBL" id="QGQD01000017">
    <property type="protein sequence ID" value="TLD02394.1"/>
    <property type="molecule type" value="Genomic_DNA"/>
</dbReference>
<gene>
    <name evidence="8" type="ORF">DSM106044_00776</name>
</gene>
<dbReference type="CDD" id="cd06225">
    <property type="entry name" value="HAMP"/>
    <property type="match status" value="1"/>
</dbReference>
<dbReference type="InterPro" id="IPR036890">
    <property type="entry name" value="HATPase_C_sf"/>
</dbReference>
<dbReference type="Pfam" id="PF02518">
    <property type="entry name" value="HATPase_c"/>
    <property type="match status" value="1"/>
</dbReference>